<feature type="compositionally biased region" description="Basic residues" evidence="1">
    <location>
        <begin position="63"/>
        <end position="80"/>
    </location>
</feature>
<reference evidence="2 3" key="1">
    <citation type="journal article" date="2018" name="Front. Plant Sci.">
        <title>Red Clover (Trifolium pratense) and Zigzag Clover (T. medium) - A Picture of Genomic Similarities and Differences.</title>
        <authorList>
            <person name="Dluhosova J."/>
            <person name="Istvanek J."/>
            <person name="Nedelnik J."/>
            <person name="Repkova J."/>
        </authorList>
    </citation>
    <scope>NUCLEOTIDE SEQUENCE [LARGE SCALE GENOMIC DNA]</scope>
    <source>
        <strain evidence="3">cv. 10/8</strain>
        <tissue evidence="2">Leaf</tissue>
    </source>
</reference>
<accession>A0A392TI76</accession>
<evidence type="ECO:0000313" key="3">
    <source>
        <dbReference type="Proteomes" id="UP000265520"/>
    </source>
</evidence>
<evidence type="ECO:0000256" key="1">
    <source>
        <dbReference type="SAM" id="MobiDB-lite"/>
    </source>
</evidence>
<dbReference type="Proteomes" id="UP000265520">
    <property type="component" value="Unassembled WGS sequence"/>
</dbReference>
<evidence type="ECO:0000313" key="2">
    <source>
        <dbReference type="EMBL" id="MCI60841.1"/>
    </source>
</evidence>
<feature type="region of interest" description="Disordered" evidence="1">
    <location>
        <begin position="29"/>
        <end position="80"/>
    </location>
</feature>
<proteinExistence type="predicted"/>
<name>A0A392TI76_9FABA</name>
<keyword evidence="3" id="KW-1185">Reference proteome</keyword>
<comment type="caution">
    <text evidence="2">The sequence shown here is derived from an EMBL/GenBank/DDBJ whole genome shotgun (WGS) entry which is preliminary data.</text>
</comment>
<feature type="compositionally biased region" description="Basic and acidic residues" evidence="1">
    <location>
        <begin position="29"/>
        <end position="41"/>
    </location>
</feature>
<feature type="compositionally biased region" description="Basic and acidic residues" evidence="1">
    <location>
        <begin position="52"/>
        <end position="62"/>
    </location>
</feature>
<sequence>MLYPNHTKKNNIVHIAMETTMAGMVKMESKTEAESDPHHTIPVETIASGHPLHNELGKGESTHHHHDKKKSHPHSAKGPF</sequence>
<organism evidence="2 3">
    <name type="scientific">Trifolium medium</name>
    <dbReference type="NCBI Taxonomy" id="97028"/>
    <lineage>
        <taxon>Eukaryota</taxon>
        <taxon>Viridiplantae</taxon>
        <taxon>Streptophyta</taxon>
        <taxon>Embryophyta</taxon>
        <taxon>Tracheophyta</taxon>
        <taxon>Spermatophyta</taxon>
        <taxon>Magnoliopsida</taxon>
        <taxon>eudicotyledons</taxon>
        <taxon>Gunneridae</taxon>
        <taxon>Pentapetalae</taxon>
        <taxon>rosids</taxon>
        <taxon>fabids</taxon>
        <taxon>Fabales</taxon>
        <taxon>Fabaceae</taxon>
        <taxon>Papilionoideae</taxon>
        <taxon>50 kb inversion clade</taxon>
        <taxon>NPAAA clade</taxon>
        <taxon>Hologalegina</taxon>
        <taxon>IRL clade</taxon>
        <taxon>Trifolieae</taxon>
        <taxon>Trifolium</taxon>
    </lineage>
</organism>
<dbReference type="AlphaFoldDB" id="A0A392TI76"/>
<protein>
    <submittedName>
        <fullName evidence="2">Uncharacterized protein</fullName>
    </submittedName>
</protein>
<dbReference type="EMBL" id="LXQA010589093">
    <property type="protein sequence ID" value="MCI60841.1"/>
    <property type="molecule type" value="Genomic_DNA"/>
</dbReference>
<feature type="non-terminal residue" evidence="2">
    <location>
        <position position="80"/>
    </location>
</feature>